<organism evidence="8 9">
    <name type="scientific">Adlercreutzia faecimuris</name>
    <dbReference type="NCBI Taxonomy" id="2897341"/>
    <lineage>
        <taxon>Bacteria</taxon>
        <taxon>Bacillati</taxon>
        <taxon>Actinomycetota</taxon>
        <taxon>Coriobacteriia</taxon>
        <taxon>Eggerthellales</taxon>
        <taxon>Eggerthellaceae</taxon>
        <taxon>Adlercreutzia</taxon>
    </lineage>
</organism>
<evidence type="ECO:0000313" key="8">
    <source>
        <dbReference type="EMBL" id="MCI2242010.1"/>
    </source>
</evidence>
<evidence type="ECO:0000259" key="6">
    <source>
        <dbReference type="Pfam" id="PF01509"/>
    </source>
</evidence>
<dbReference type="GO" id="GO:0160148">
    <property type="term" value="F:tRNA pseudouridine(55) synthase activity"/>
    <property type="evidence" value="ECO:0007669"/>
    <property type="project" value="UniProtKB-EC"/>
</dbReference>
<keyword evidence="4 5" id="KW-0413">Isomerase</keyword>
<comment type="catalytic activity">
    <reaction evidence="1 5">
        <text>uridine(55) in tRNA = pseudouridine(55) in tRNA</text>
        <dbReference type="Rhea" id="RHEA:42532"/>
        <dbReference type="Rhea" id="RHEA-COMP:10101"/>
        <dbReference type="Rhea" id="RHEA-COMP:10102"/>
        <dbReference type="ChEBI" id="CHEBI:65314"/>
        <dbReference type="ChEBI" id="CHEBI:65315"/>
        <dbReference type="EC" id="5.4.99.25"/>
    </reaction>
</comment>
<keyword evidence="3 5" id="KW-0819">tRNA processing</keyword>
<evidence type="ECO:0000256" key="2">
    <source>
        <dbReference type="ARBA" id="ARBA00005642"/>
    </source>
</evidence>
<dbReference type="InterPro" id="IPR032819">
    <property type="entry name" value="TruB_C"/>
</dbReference>
<sequence length="337" mass="35926">MRRGELGLSLVVAVDKPSGMTSHDVVNRCRRVFGERRVGHAGTLDPLASGVLAVCVGPATRLDAYLAGDDKRYEVRVAFGAATDTDDADGAVTRTAPVPDELADPFFASVFTASLVGRHRQLPPVYSAIKVDGRKACDEARKGRIISLEPRDIEVYGAQLLAVNGADGSEPVSWDIAFHVSKGTYVRSLARDIGAALDCPAHVGALRRTAAGRIGLDECVTLEVLEDIGVRAALDPVRLLGLRFAYAEGEAARLLANGNPIPAEALRLCERRSCGPDAELCACTAGVRESCEPPRGGELVSLVAGNRLAAVYEYEQDRGRYRPRCVFSTGVIRGADI</sequence>
<feature type="domain" description="tRNA pseudouridylate synthase B C-terminal" evidence="7">
    <location>
        <begin position="187"/>
        <end position="228"/>
    </location>
</feature>
<dbReference type="Gene3D" id="3.30.2350.10">
    <property type="entry name" value="Pseudouridine synthase"/>
    <property type="match status" value="1"/>
</dbReference>
<evidence type="ECO:0000256" key="1">
    <source>
        <dbReference type="ARBA" id="ARBA00000385"/>
    </source>
</evidence>
<comment type="similarity">
    <text evidence="2 5">Belongs to the pseudouridine synthase TruB family. Type 1 subfamily.</text>
</comment>
<evidence type="ECO:0000256" key="3">
    <source>
        <dbReference type="ARBA" id="ARBA00022694"/>
    </source>
</evidence>
<dbReference type="CDD" id="cd02573">
    <property type="entry name" value="PseudoU_synth_EcTruB"/>
    <property type="match status" value="1"/>
</dbReference>
<dbReference type="PANTHER" id="PTHR13767:SF2">
    <property type="entry name" value="PSEUDOURIDYLATE SYNTHASE TRUB1"/>
    <property type="match status" value="1"/>
</dbReference>
<comment type="function">
    <text evidence="5">Responsible for synthesis of pseudouridine from uracil-55 in the psi GC loop of transfer RNAs.</text>
</comment>
<dbReference type="HAMAP" id="MF_01080">
    <property type="entry name" value="TruB_bact"/>
    <property type="match status" value="1"/>
</dbReference>
<gene>
    <name evidence="5 8" type="primary">truB</name>
    <name evidence="8" type="ORF">LPT13_06555</name>
</gene>
<evidence type="ECO:0000313" key="9">
    <source>
        <dbReference type="Proteomes" id="UP001430755"/>
    </source>
</evidence>
<dbReference type="Pfam" id="PF01509">
    <property type="entry name" value="TruB_N"/>
    <property type="match status" value="1"/>
</dbReference>
<dbReference type="SUPFAM" id="SSF55120">
    <property type="entry name" value="Pseudouridine synthase"/>
    <property type="match status" value="1"/>
</dbReference>
<dbReference type="NCBIfam" id="TIGR00431">
    <property type="entry name" value="TruB"/>
    <property type="match status" value="1"/>
</dbReference>
<evidence type="ECO:0000256" key="4">
    <source>
        <dbReference type="ARBA" id="ARBA00023235"/>
    </source>
</evidence>
<feature type="active site" description="Nucleophile" evidence="5">
    <location>
        <position position="45"/>
    </location>
</feature>
<dbReference type="InterPro" id="IPR020103">
    <property type="entry name" value="PsdUridine_synth_cat_dom_sf"/>
</dbReference>
<dbReference type="InterPro" id="IPR014780">
    <property type="entry name" value="tRNA_psdUridine_synth_TruB"/>
</dbReference>
<feature type="domain" description="Pseudouridine synthase II N-terminal" evidence="6">
    <location>
        <begin position="30"/>
        <end position="186"/>
    </location>
</feature>
<dbReference type="InterPro" id="IPR002501">
    <property type="entry name" value="PsdUridine_synth_N"/>
</dbReference>
<dbReference type="Proteomes" id="UP001430755">
    <property type="component" value="Unassembled WGS sequence"/>
</dbReference>
<protein>
    <recommendedName>
        <fullName evidence="5">tRNA pseudouridine synthase B</fullName>
        <ecNumber evidence="5">5.4.99.25</ecNumber>
    </recommendedName>
    <alternativeName>
        <fullName evidence="5">tRNA pseudouridine(55) synthase</fullName>
        <shortName evidence="5">Psi55 synthase</shortName>
    </alternativeName>
    <alternativeName>
        <fullName evidence="5">tRNA pseudouridylate synthase</fullName>
    </alternativeName>
    <alternativeName>
        <fullName evidence="5">tRNA-uridine isomerase</fullName>
    </alternativeName>
</protein>
<reference evidence="8" key="1">
    <citation type="submission" date="2021-11" db="EMBL/GenBank/DDBJ databases">
        <title>A Novel Adlercreutzia Species, isolated from a Allomyrina dichotoma larva feces.</title>
        <authorList>
            <person name="Suh M.K."/>
        </authorList>
    </citation>
    <scope>NUCLEOTIDE SEQUENCE</scope>
    <source>
        <strain evidence="8">JBNU-10</strain>
    </source>
</reference>
<keyword evidence="9" id="KW-1185">Reference proteome</keyword>
<proteinExistence type="inferred from homology"/>
<dbReference type="EC" id="5.4.99.25" evidence="5"/>
<dbReference type="Pfam" id="PF16198">
    <property type="entry name" value="TruB_C_2"/>
    <property type="match status" value="1"/>
</dbReference>
<dbReference type="EMBL" id="JAJMLW010000002">
    <property type="protein sequence ID" value="MCI2242010.1"/>
    <property type="molecule type" value="Genomic_DNA"/>
</dbReference>
<evidence type="ECO:0000256" key="5">
    <source>
        <dbReference type="HAMAP-Rule" id="MF_01080"/>
    </source>
</evidence>
<evidence type="ECO:0000259" key="7">
    <source>
        <dbReference type="Pfam" id="PF16198"/>
    </source>
</evidence>
<accession>A0ABS9WHH5</accession>
<dbReference type="RefSeq" id="WP_242164812.1">
    <property type="nucleotide sequence ID" value="NZ_JAJMLW010000002.1"/>
</dbReference>
<dbReference type="PANTHER" id="PTHR13767">
    <property type="entry name" value="TRNA-PSEUDOURIDINE SYNTHASE"/>
    <property type="match status" value="1"/>
</dbReference>
<name>A0ABS9WHH5_9ACTN</name>
<comment type="caution">
    <text evidence="8">The sequence shown here is derived from an EMBL/GenBank/DDBJ whole genome shotgun (WGS) entry which is preliminary data.</text>
</comment>